<feature type="region of interest" description="Disordered" evidence="1">
    <location>
        <begin position="17"/>
        <end position="44"/>
    </location>
</feature>
<gene>
    <name evidence="2" type="ORF">Amon01_000905100</name>
    <name evidence="3" type="ORF">Amon01_001026500</name>
</gene>
<reference evidence="2" key="1">
    <citation type="submission" date="2023-04" db="EMBL/GenBank/DDBJ databases">
        <title>Ambrosiozyma monospora NBRC 1965.</title>
        <authorList>
            <person name="Ichikawa N."/>
            <person name="Sato H."/>
            <person name="Tonouchi N."/>
        </authorList>
    </citation>
    <scope>NUCLEOTIDE SEQUENCE</scope>
    <source>
        <strain evidence="2">NBRC 1965</strain>
    </source>
</reference>
<dbReference type="Proteomes" id="UP001165063">
    <property type="component" value="Unassembled WGS sequence"/>
</dbReference>
<protein>
    <submittedName>
        <fullName evidence="2">Unnamed protein product</fullName>
    </submittedName>
</protein>
<dbReference type="AlphaFoldDB" id="A0A9W6SYD7"/>
<proteinExistence type="predicted"/>
<feature type="compositionally biased region" description="Basic and acidic residues" evidence="1">
    <location>
        <begin position="35"/>
        <end position="44"/>
    </location>
</feature>
<keyword evidence="4" id="KW-1185">Reference proteome</keyword>
<sequence length="82" mass="9802">MRNIQYEQYEDTFQFKKQKHGDHKAGNGRFGSVSRDGKSVTDTKQEEINELNDKLMDMTKNYEKLLDVVSEYREYFKKGRKT</sequence>
<name>A0A9W6SYD7_AMBMO</name>
<dbReference type="EMBL" id="BSXU01019235">
    <property type="protein sequence ID" value="GME86579.1"/>
    <property type="molecule type" value="Genomic_DNA"/>
</dbReference>
<dbReference type="EMBL" id="BSXU01009294">
    <property type="protein sequence ID" value="GME68645.1"/>
    <property type="molecule type" value="Genomic_DNA"/>
</dbReference>
<evidence type="ECO:0000313" key="4">
    <source>
        <dbReference type="Proteomes" id="UP001165063"/>
    </source>
</evidence>
<evidence type="ECO:0000313" key="2">
    <source>
        <dbReference type="EMBL" id="GME68645.1"/>
    </source>
</evidence>
<evidence type="ECO:0000313" key="3">
    <source>
        <dbReference type="EMBL" id="GME86579.1"/>
    </source>
</evidence>
<dbReference type="OrthoDB" id="312015at2759"/>
<accession>A0A9W6SYD7</accession>
<evidence type="ECO:0000256" key="1">
    <source>
        <dbReference type="SAM" id="MobiDB-lite"/>
    </source>
</evidence>
<organism evidence="2 4">
    <name type="scientific">Ambrosiozyma monospora</name>
    <name type="common">Yeast</name>
    <name type="synonym">Endomycopsis monosporus</name>
    <dbReference type="NCBI Taxonomy" id="43982"/>
    <lineage>
        <taxon>Eukaryota</taxon>
        <taxon>Fungi</taxon>
        <taxon>Dikarya</taxon>
        <taxon>Ascomycota</taxon>
        <taxon>Saccharomycotina</taxon>
        <taxon>Pichiomycetes</taxon>
        <taxon>Pichiales</taxon>
        <taxon>Pichiaceae</taxon>
        <taxon>Ambrosiozyma</taxon>
    </lineage>
</organism>
<comment type="caution">
    <text evidence="2">The sequence shown here is derived from an EMBL/GenBank/DDBJ whole genome shotgun (WGS) entry which is preliminary data.</text>
</comment>